<sequence>MNTNHQVFATPVDLKHDDAKLASSEEAIPQHVLDDIALHHGFIWWSMLFLNGSVLWAFYSCLSVQNYYEAKFKAANFNFAYLTTPVSTWPMFVGHALQLFFGWDKKMDMWHRVIVGFSLFVACALVILAQEAFDTHATTGATLVFLSFGLMGAINTLTESVFYALSALFPDSSFTTAILIGDGASGVFTITLNTIIRLLVGGTNPAPADIVRINSVSFYIFFSVLIVVCVIAMVVFTRLLKLDGIQYLVLHNKAETARRHASDERIGDHLGRLWRISQVIALPMVSQFVVFAVSLTVFPGIGCSSGYQYAAGASWAAWYCSPGIIATYNYGDCAGCVVAPLLLTRLDLKWCFRLTWLRWVFLLLLLIGLPGANPVTLAGPTNSLFAFDGARAFGQFWQLFLNVWIGLTNGILSTITFALGPRLVAQEDRESAGALMAFALDRPSVGNLGPTTGLALKLNSHLVVRALLHHFAFNFSFFSKYFY</sequence>
<dbReference type="Pfam" id="PF01733">
    <property type="entry name" value="Nucleoside_tran"/>
    <property type="match status" value="1"/>
</dbReference>
<dbReference type="RefSeq" id="XP_009821207.1">
    <property type="nucleotide sequence ID" value="XM_009822905.1"/>
</dbReference>
<evidence type="ECO:0000313" key="10">
    <source>
        <dbReference type="Proteomes" id="UP000284702"/>
    </source>
</evidence>
<feature type="transmembrane region" description="Helical" evidence="7">
    <location>
        <begin position="177"/>
        <end position="196"/>
    </location>
</feature>
<comment type="subcellular location">
    <subcellularLocation>
        <location evidence="1">Membrane</location>
        <topology evidence="1">Multi-pass membrane protein</topology>
    </subcellularLocation>
</comment>
<feature type="transmembrane region" description="Helical" evidence="7">
    <location>
        <begin position="356"/>
        <end position="376"/>
    </location>
</feature>
<gene>
    <name evidence="9" type="ORF">B5M09_008873</name>
    <name evidence="8" type="ORF">H257_00299</name>
</gene>
<dbReference type="EMBL" id="MZMZ02001919">
    <property type="protein sequence ID" value="RQM27933.1"/>
    <property type="molecule type" value="Genomic_DNA"/>
</dbReference>
<feature type="transmembrane region" description="Helical" evidence="7">
    <location>
        <begin position="113"/>
        <end position="133"/>
    </location>
</feature>
<protein>
    <submittedName>
        <fullName evidence="8">Uncharacterized protein</fullName>
    </submittedName>
</protein>
<feature type="transmembrane region" description="Helical" evidence="7">
    <location>
        <begin position="42"/>
        <end position="59"/>
    </location>
</feature>
<evidence type="ECO:0000256" key="2">
    <source>
        <dbReference type="ARBA" id="ARBA00007965"/>
    </source>
</evidence>
<dbReference type="OrthoDB" id="1856718at2759"/>
<evidence type="ECO:0000256" key="5">
    <source>
        <dbReference type="ARBA" id="ARBA00022989"/>
    </source>
</evidence>
<dbReference type="PANTHER" id="PTHR10332">
    <property type="entry name" value="EQUILIBRATIVE NUCLEOSIDE TRANSPORTER"/>
    <property type="match status" value="1"/>
</dbReference>
<keyword evidence="3" id="KW-0813">Transport</keyword>
<evidence type="ECO:0000256" key="7">
    <source>
        <dbReference type="SAM" id="Phobius"/>
    </source>
</evidence>
<reference evidence="9 10" key="2">
    <citation type="submission" date="2018-07" db="EMBL/GenBank/DDBJ databases">
        <title>Annotation of Aphanomyces astaci genome assembly.</title>
        <authorList>
            <person name="Studholme D.J."/>
        </authorList>
    </citation>
    <scope>NUCLEOTIDE SEQUENCE [LARGE SCALE GENOMIC DNA]</scope>
    <source>
        <strain evidence="9">Pc</strain>
    </source>
</reference>
<organism evidence="8">
    <name type="scientific">Aphanomyces astaci</name>
    <name type="common">Crayfish plague agent</name>
    <dbReference type="NCBI Taxonomy" id="112090"/>
    <lineage>
        <taxon>Eukaryota</taxon>
        <taxon>Sar</taxon>
        <taxon>Stramenopiles</taxon>
        <taxon>Oomycota</taxon>
        <taxon>Saprolegniomycetes</taxon>
        <taxon>Saprolegniales</taxon>
        <taxon>Verrucalvaceae</taxon>
        <taxon>Aphanomyces</taxon>
    </lineage>
</organism>
<dbReference type="GO" id="GO:0005886">
    <property type="term" value="C:plasma membrane"/>
    <property type="evidence" value="ECO:0007669"/>
    <property type="project" value="TreeGrafter"/>
</dbReference>
<feature type="transmembrane region" description="Helical" evidence="7">
    <location>
        <begin position="145"/>
        <end position="165"/>
    </location>
</feature>
<dbReference type="Proteomes" id="UP000284702">
    <property type="component" value="Unassembled WGS sequence"/>
</dbReference>
<dbReference type="GO" id="GO:0005337">
    <property type="term" value="F:nucleoside transmembrane transporter activity"/>
    <property type="evidence" value="ECO:0007669"/>
    <property type="project" value="InterPro"/>
</dbReference>
<keyword evidence="6 7" id="KW-0472">Membrane</keyword>
<keyword evidence="5 7" id="KW-1133">Transmembrane helix</keyword>
<reference evidence="8" key="1">
    <citation type="submission" date="2013-12" db="EMBL/GenBank/DDBJ databases">
        <title>The Genome Sequence of Aphanomyces astaci APO3.</title>
        <authorList>
            <consortium name="The Broad Institute Genomics Platform"/>
            <person name="Russ C."/>
            <person name="Tyler B."/>
            <person name="van West P."/>
            <person name="Dieguez-Uribeondo J."/>
            <person name="Young S.K."/>
            <person name="Zeng Q."/>
            <person name="Gargeya S."/>
            <person name="Fitzgerald M."/>
            <person name="Abouelleil A."/>
            <person name="Alvarado L."/>
            <person name="Chapman S.B."/>
            <person name="Gainer-Dewar J."/>
            <person name="Goldberg J."/>
            <person name="Griggs A."/>
            <person name="Gujja S."/>
            <person name="Hansen M."/>
            <person name="Howarth C."/>
            <person name="Imamovic A."/>
            <person name="Ireland A."/>
            <person name="Larimer J."/>
            <person name="McCowan C."/>
            <person name="Murphy C."/>
            <person name="Pearson M."/>
            <person name="Poon T.W."/>
            <person name="Priest M."/>
            <person name="Roberts A."/>
            <person name="Saif S."/>
            <person name="Shea T."/>
            <person name="Sykes S."/>
            <person name="Wortman J."/>
            <person name="Nusbaum C."/>
            <person name="Birren B."/>
        </authorList>
    </citation>
    <scope>NUCLEOTIDE SEQUENCE [LARGE SCALE GENOMIC DNA]</scope>
    <source>
        <strain evidence="8">APO3</strain>
    </source>
</reference>
<keyword evidence="4 7" id="KW-0812">Transmembrane</keyword>
<evidence type="ECO:0000313" key="9">
    <source>
        <dbReference type="EMBL" id="RQM27933.1"/>
    </source>
</evidence>
<dbReference type="GeneID" id="20802295"/>
<evidence type="ECO:0000256" key="4">
    <source>
        <dbReference type="ARBA" id="ARBA00022692"/>
    </source>
</evidence>
<feature type="transmembrane region" description="Helical" evidence="7">
    <location>
        <begin position="396"/>
        <end position="419"/>
    </location>
</feature>
<dbReference type="VEuPathDB" id="FungiDB:H257_00299"/>
<dbReference type="AlphaFoldDB" id="W4HA48"/>
<evidence type="ECO:0000256" key="3">
    <source>
        <dbReference type="ARBA" id="ARBA00022448"/>
    </source>
</evidence>
<feature type="transmembrane region" description="Helical" evidence="7">
    <location>
        <begin position="279"/>
        <end position="301"/>
    </location>
</feature>
<feature type="transmembrane region" description="Helical" evidence="7">
    <location>
        <begin position="79"/>
        <end position="101"/>
    </location>
</feature>
<keyword evidence="10" id="KW-1185">Reference proteome</keyword>
<evidence type="ECO:0000313" key="8">
    <source>
        <dbReference type="EMBL" id="ETV88807.1"/>
    </source>
</evidence>
<evidence type="ECO:0000256" key="1">
    <source>
        <dbReference type="ARBA" id="ARBA00004141"/>
    </source>
</evidence>
<accession>W4HA48</accession>
<dbReference type="InterPro" id="IPR002259">
    <property type="entry name" value="Eqnu_transpt"/>
</dbReference>
<dbReference type="PANTHER" id="PTHR10332:SF10">
    <property type="entry name" value="EQUILIBRATIVE NUCLEOSIDE TRANSPORTER 4"/>
    <property type="match status" value="1"/>
</dbReference>
<comment type="similarity">
    <text evidence="2">Belongs to the SLC29A/ENT transporter (TC 2.A.57) family.</text>
</comment>
<dbReference type="EMBL" id="KI913114">
    <property type="protein sequence ID" value="ETV88807.1"/>
    <property type="molecule type" value="Genomic_DNA"/>
</dbReference>
<feature type="transmembrane region" description="Helical" evidence="7">
    <location>
        <begin position="216"/>
        <end position="236"/>
    </location>
</feature>
<name>W4HA48_APHAT</name>
<evidence type="ECO:0000256" key="6">
    <source>
        <dbReference type="ARBA" id="ARBA00023136"/>
    </source>
</evidence>
<proteinExistence type="inferred from homology"/>